<evidence type="ECO:0000313" key="3">
    <source>
        <dbReference type="Proteomes" id="UP000447873"/>
    </source>
</evidence>
<name>A0A8H3VH27_VENIN</name>
<evidence type="ECO:0000256" key="1">
    <source>
        <dbReference type="SAM" id="MobiDB-lite"/>
    </source>
</evidence>
<dbReference type="Proteomes" id="UP000447873">
    <property type="component" value="Unassembled WGS sequence"/>
</dbReference>
<evidence type="ECO:0000313" key="2">
    <source>
        <dbReference type="EMBL" id="KAE9986898.1"/>
    </source>
</evidence>
<accession>A0A8H3VH27</accession>
<reference evidence="2 3" key="1">
    <citation type="submission" date="2018-12" db="EMBL/GenBank/DDBJ databases">
        <title>Venturia inaequalis Genome Resource.</title>
        <authorList>
            <person name="Lichtner F.J."/>
        </authorList>
    </citation>
    <scope>NUCLEOTIDE SEQUENCE [LARGE SCALE GENOMIC DNA]</scope>
    <source>
        <strain evidence="2 3">120213</strain>
    </source>
</reference>
<dbReference type="AlphaFoldDB" id="A0A8H3VH27"/>
<dbReference type="EMBL" id="WNWS01000024">
    <property type="protein sequence ID" value="KAE9986898.1"/>
    <property type="molecule type" value="Genomic_DNA"/>
</dbReference>
<comment type="caution">
    <text evidence="2">The sequence shown here is derived from an EMBL/GenBank/DDBJ whole genome shotgun (WGS) entry which is preliminary data.</text>
</comment>
<feature type="region of interest" description="Disordered" evidence="1">
    <location>
        <begin position="1"/>
        <end position="38"/>
    </location>
</feature>
<proteinExistence type="predicted"/>
<sequence>MFNPSQGIPEETSDNKAALRTGQIPVDSPGIKESPEIPEAIIFPKRGQVYVSAEGSGSSNDFPN</sequence>
<organism evidence="2 3">
    <name type="scientific">Venturia inaequalis</name>
    <name type="common">Apple scab fungus</name>
    <dbReference type="NCBI Taxonomy" id="5025"/>
    <lineage>
        <taxon>Eukaryota</taxon>
        <taxon>Fungi</taxon>
        <taxon>Dikarya</taxon>
        <taxon>Ascomycota</taxon>
        <taxon>Pezizomycotina</taxon>
        <taxon>Dothideomycetes</taxon>
        <taxon>Pleosporomycetidae</taxon>
        <taxon>Venturiales</taxon>
        <taxon>Venturiaceae</taxon>
        <taxon>Venturia</taxon>
    </lineage>
</organism>
<protein>
    <submittedName>
        <fullName evidence="2">Uncharacterized protein</fullName>
    </submittedName>
</protein>
<gene>
    <name evidence="2" type="ORF">EG328_004340</name>
</gene>